<dbReference type="SUPFAM" id="SSF54060">
    <property type="entry name" value="His-Me finger endonucleases"/>
    <property type="match status" value="1"/>
</dbReference>
<comment type="similarity">
    <text evidence="1">Belongs to the EndA/NucM nuclease family.</text>
</comment>
<name>A0ABQ0EB06_9BACT</name>
<dbReference type="Pfam" id="PF04231">
    <property type="entry name" value="Endonuclease_1"/>
    <property type="match status" value="1"/>
</dbReference>
<evidence type="ECO:0000256" key="2">
    <source>
        <dbReference type="ARBA" id="ARBA00022722"/>
    </source>
</evidence>
<keyword evidence="6" id="KW-1185">Reference proteome</keyword>
<evidence type="ECO:0000256" key="3">
    <source>
        <dbReference type="ARBA" id="ARBA00022801"/>
    </source>
</evidence>
<evidence type="ECO:0000313" key="5">
    <source>
        <dbReference type="EMBL" id="GAB1254995.1"/>
    </source>
</evidence>
<comment type="caution">
    <text evidence="5">The sequence shown here is derived from an EMBL/GenBank/DDBJ whole genome shotgun (WGS) entry which is preliminary data.</text>
</comment>
<evidence type="ECO:0000313" key="6">
    <source>
        <dbReference type="Proteomes" id="UP001628192"/>
    </source>
</evidence>
<dbReference type="InterPro" id="IPR044925">
    <property type="entry name" value="His-Me_finger_sf"/>
</dbReference>
<dbReference type="InterPro" id="IPR007346">
    <property type="entry name" value="Endonuclease-I"/>
</dbReference>
<feature type="signal peptide" evidence="4">
    <location>
        <begin position="1"/>
        <end position="21"/>
    </location>
</feature>
<keyword evidence="2" id="KW-0540">Nuclease</keyword>
<evidence type="ECO:0000256" key="1">
    <source>
        <dbReference type="ARBA" id="ARBA00006429"/>
    </source>
</evidence>
<dbReference type="RefSeq" id="WP_407845084.1">
    <property type="nucleotide sequence ID" value="NZ_BAAFSG010000001.1"/>
</dbReference>
<keyword evidence="3" id="KW-0378">Hydrolase</keyword>
<gene>
    <name evidence="5" type="primary">xds_4</name>
    <name evidence="5" type="ORF">Defa_24820</name>
</gene>
<dbReference type="Proteomes" id="UP001628192">
    <property type="component" value="Unassembled WGS sequence"/>
</dbReference>
<keyword evidence="4" id="KW-0732">Signal</keyword>
<organism evidence="5 6">
    <name type="scientific">Desulfovibrio falkowii</name>
    <dbReference type="NCBI Taxonomy" id="3136602"/>
    <lineage>
        <taxon>Bacteria</taxon>
        <taxon>Pseudomonadati</taxon>
        <taxon>Thermodesulfobacteriota</taxon>
        <taxon>Desulfovibrionia</taxon>
        <taxon>Desulfovibrionales</taxon>
        <taxon>Desulfovibrionaceae</taxon>
        <taxon>Desulfovibrio</taxon>
    </lineage>
</organism>
<proteinExistence type="inferred from homology"/>
<evidence type="ECO:0000256" key="4">
    <source>
        <dbReference type="SAM" id="SignalP"/>
    </source>
</evidence>
<feature type="chain" id="PRO_5046775796" evidence="4">
    <location>
        <begin position="22"/>
        <end position="245"/>
    </location>
</feature>
<accession>A0ABQ0EB06</accession>
<dbReference type="EMBL" id="BAAFSG010000001">
    <property type="protein sequence ID" value="GAB1254995.1"/>
    <property type="molecule type" value="Genomic_DNA"/>
</dbReference>
<protein>
    <submittedName>
        <fullName evidence="5">Extracellular deoxyribonuclease Dns</fullName>
    </submittedName>
</protein>
<dbReference type="PANTHER" id="PTHR33607">
    <property type="entry name" value="ENDONUCLEASE-1"/>
    <property type="match status" value="1"/>
</dbReference>
<reference evidence="5 6" key="1">
    <citation type="journal article" date="2025" name="Int. J. Syst. Evol. Microbiol.">
        <title>Desulfovibrio falkowii sp. nov., Porphyromonas miyakawae sp. nov., Mediterraneibacter flintii sp. nov. and Owariibacterium komagatae gen. nov., sp. nov., isolated from human faeces.</title>
        <authorList>
            <person name="Hamaguchi T."/>
            <person name="Ohara M."/>
            <person name="Hisatomi A."/>
            <person name="Sekiguchi K."/>
            <person name="Takeda J.I."/>
            <person name="Ueyama J."/>
            <person name="Ito M."/>
            <person name="Nishiwaki H."/>
            <person name="Ogi T."/>
            <person name="Hirayama M."/>
            <person name="Ohkuma M."/>
            <person name="Sakamoto M."/>
            <person name="Ohno K."/>
        </authorList>
    </citation>
    <scope>NUCLEOTIDE SEQUENCE [LARGE SCALE GENOMIC DNA]</scope>
    <source>
        <strain evidence="5 6">13CB8C</strain>
    </source>
</reference>
<sequence>MRKFLFSVLAGAILAPALVLAAGNTTNDSFARAKKMLSQVYEDHRVTLYCGAQYDAQGNVTLPEGIVIPIKRANRVEWEHVVPAENFGRAFDEWREGSPECVDNRGKAFKGRRCAEKANMEYRHMQADMYNLYPAIGAVNAMRSNFSFQMLPGEESSFGSCEMKIADRKAEPPARARGQIARTYFYMQDAYPRYKMSRQQEQLMGAWDKMYPVDQWECTRAKRIEAVQGNENRFVKEPCVEQGLW</sequence>
<dbReference type="PANTHER" id="PTHR33607:SF2">
    <property type="entry name" value="ENDONUCLEASE-1"/>
    <property type="match status" value="1"/>
</dbReference>